<dbReference type="PANTHER" id="PTHR37984">
    <property type="entry name" value="PROTEIN CBG26694"/>
    <property type="match status" value="1"/>
</dbReference>
<evidence type="ECO:0000313" key="14">
    <source>
        <dbReference type="Proteomes" id="UP000429607"/>
    </source>
</evidence>
<dbReference type="InterPro" id="IPR001584">
    <property type="entry name" value="Integrase_cat-core"/>
</dbReference>
<dbReference type="SUPFAM" id="SSF53098">
    <property type="entry name" value="Ribonuclease H-like"/>
    <property type="match status" value="1"/>
</dbReference>
<evidence type="ECO:0000256" key="6">
    <source>
        <dbReference type="ARBA" id="ARBA00022918"/>
    </source>
</evidence>
<dbReference type="InterPro" id="IPR012337">
    <property type="entry name" value="RNaseH-like_sf"/>
</dbReference>
<evidence type="ECO:0000259" key="9">
    <source>
        <dbReference type="PROSITE" id="PS50013"/>
    </source>
</evidence>
<dbReference type="GO" id="GO:0015074">
    <property type="term" value="P:DNA integration"/>
    <property type="evidence" value="ECO:0007669"/>
    <property type="project" value="InterPro"/>
</dbReference>
<sequence>MEQLVVEGSNRIAEDAVGEAEGMVVVEVAVEMLRLLTLRRQALIVHPQRNQVRVTPPEMLALNATGRSTRIVIVQAARRTSSPNYFSDMRENCESVGRQRVALMLDTGADASLVARGVLDALEAMGKTPSIRPVAGITLSPVGKGAIAVTRSVIFREVVLTTTAGPLMLRNLSCYVEEHNNSMEMIVGRPIMKLLGYSTDKLLVEARSISPKWELGGHRTSGGESGAAPTALQKMCRLQESSRDPTLTTEEAEDVERQETRTATPCMHPTNLTEAIQHLEKKVEVATKMGLTLDGRAKLAAVLHFSADCFRVEFGNDPPVRVVPLKVRLKDGVRPVKTQTRRYSPTDREFLDRHTRALLDNGLVYLNHRSCWASAPNIVRKKEQDVDPSADPRMTIDSRGVNERTEAMPWPMPVLEVVIGELEGAKYFFVLDWFRGYWQLPLHPDSQELFSFVTHRGIYTPTRVPMGATDAVAFCQGVVEEIFGDLLGQGLLCWLDDIIGYAETEEELLALLEKVLERREKFGLKLHAKKYLFFATEVKWCGRIISAEGVKHCPERIQGLVDMQPPRTAGELQQFVCAANWMRQSIPEYSRLSAALYEALERAAQVAGSRKQKKMAKVRLDEVGWHDTEASSFEAVRAALLRMVPLAHPRPTAEVCLYTDASQDFWGAVVTQLKPGEAELPLIEQQHQPLAFLSGRFVGASSCWSTIEKEAFAIVEATRRLEYLLLRPAGFRLYTDHRNLVYIFNPYATDGAMARYRADKLQRWALLLMSFKYVIEHVPGEENVWGDLLSCWGAGQVLEAQQGALRVARLAVVQRVSPLEEPEFVWPSESEIRASQEAARASGQIMTGTQIDDERHLLVTRTGQVYIPDDAADLQQRLCVVAHAGASGHIGGRATQQALEAVFYWSSLGADVAAFVNGCLHCMTTASDRIPRPFGETLVATKPNELLHFDYLTMVEGEGGLKYVLVLKDGMSGYVELVACLQATADTAYRALIDWFKRFGVVHQWASDQGAHFRNQIIEQLQRALGAHHHFVTAYTPWANGTVEVVNREVLKAMKALLSERRLPVRDWPGLLPVVQEALNGMPADRLGGKTPLTAFTALPGGSQLTSILHPREPVDTPVEWVTQELQAHLEEVRVALEGLHAEMVDASEKRRRAARERHSCRQGVKLQKFSEGDFVLAATATGRSGNKLALLWRGPKRIVKALNDFTFEVADIIPPFDVSVRHASRLQLYREATRGCAEELQEQAIYGEGGHLVEALRDCRLSPDTHRYEMFVKWYGLDDVESSWEPAEHIKQDVPQLFQAFLDAEPHEPIRAEMNRALARLDVPDPAPPRLPRRNARNQNRRRTPQ</sequence>
<dbReference type="InterPro" id="IPR036397">
    <property type="entry name" value="RNaseH_sf"/>
</dbReference>
<dbReference type="PROSITE" id="PS50878">
    <property type="entry name" value="RT_POL"/>
    <property type="match status" value="1"/>
</dbReference>
<dbReference type="InterPro" id="IPR043502">
    <property type="entry name" value="DNA/RNA_pol_sf"/>
</dbReference>
<dbReference type="InterPro" id="IPR043128">
    <property type="entry name" value="Rev_trsase/Diguanyl_cyclase"/>
</dbReference>
<dbReference type="Pfam" id="PF17917">
    <property type="entry name" value="RT_RNaseH"/>
    <property type="match status" value="1"/>
</dbReference>
<dbReference type="InterPro" id="IPR001995">
    <property type="entry name" value="Peptidase_A2_cat"/>
</dbReference>
<keyword evidence="2" id="KW-0548">Nucleotidyltransferase</keyword>
<keyword evidence="7" id="KW-0175">Coiled coil</keyword>
<feature type="coiled-coil region" evidence="7">
    <location>
        <begin position="1130"/>
        <end position="1157"/>
    </location>
</feature>
<dbReference type="Gene3D" id="1.10.340.70">
    <property type="match status" value="1"/>
</dbReference>
<dbReference type="Gene3D" id="2.40.50.40">
    <property type="match status" value="1"/>
</dbReference>
<keyword evidence="4" id="KW-0255">Endonuclease</keyword>
<comment type="caution">
    <text evidence="13">The sequence shown here is derived from an EMBL/GenBank/DDBJ whole genome shotgun (WGS) entry which is preliminary data.</text>
</comment>
<evidence type="ECO:0000313" key="13">
    <source>
        <dbReference type="EMBL" id="KAE9029027.1"/>
    </source>
</evidence>
<feature type="region of interest" description="Disordered" evidence="8">
    <location>
        <begin position="240"/>
        <end position="262"/>
    </location>
</feature>
<feature type="domain" description="Reverse transcriptase" evidence="11">
    <location>
        <begin position="304"/>
        <end position="545"/>
    </location>
</feature>
<reference evidence="13 14" key="1">
    <citation type="submission" date="2018-09" db="EMBL/GenBank/DDBJ databases">
        <title>Genomic investigation of the strawberry pathogen Phytophthora fragariae indicates pathogenicity is determined by transcriptional variation in three key races.</title>
        <authorList>
            <person name="Adams T.M."/>
            <person name="Armitage A.D."/>
            <person name="Sobczyk M.K."/>
            <person name="Bates H.J."/>
            <person name="Dunwell J.M."/>
            <person name="Nellist C.F."/>
            <person name="Harrison R.J."/>
        </authorList>
    </citation>
    <scope>NUCLEOTIDE SEQUENCE [LARGE SCALE GENOMIC DNA]</scope>
    <source>
        <strain evidence="13 14">SCRP249</strain>
    </source>
</reference>
<dbReference type="CDD" id="cd01647">
    <property type="entry name" value="RT_LTR"/>
    <property type="match status" value="1"/>
</dbReference>
<dbReference type="Pfam" id="PF00078">
    <property type="entry name" value="RVT_1"/>
    <property type="match status" value="1"/>
</dbReference>
<dbReference type="EMBL" id="QXFV01000720">
    <property type="protein sequence ID" value="KAE9029027.1"/>
    <property type="molecule type" value="Genomic_DNA"/>
</dbReference>
<dbReference type="GO" id="GO:0003964">
    <property type="term" value="F:RNA-directed DNA polymerase activity"/>
    <property type="evidence" value="ECO:0007669"/>
    <property type="project" value="UniProtKB-KW"/>
</dbReference>
<evidence type="ECO:0000256" key="3">
    <source>
        <dbReference type="ARBA" id="ARBA00022722"/>
    </source>
</evidence>
<feature type="domain" description="Peptidase A2" evidence="10">
    <location>
        <begin position="101"/>
        <end position="191"/>
    </location>
</feature>
<dbReference type="GO" id="GO:0004519">
    <property type="term" value="F:endonuclease activity"/>
    <property type="evidence" value="ECO:0007669"/>
    <property type="project" value="UniProtKB-KW"/>
</dbReference>
<keyword evidence="5" id="KW-0378">Hydrolase</keyword>
<dbReference type="InterPro" id="IPR016197">
    <property type="entry name" value="Chromo-like_dom_sf"/>
</dbReference>
<dbReference type="InterPro" id="IPR023780">
    <property type="entry name" value="Chromo_domain"/>
</dbReference>
<dbReference type="InterPro" id="IPR000953">
    <property type="entry name" value="Chromo/chromo_shadow_dom"/>
</dbReference>
<evidence type="ECO:0000256" key="4">
    <source>
        <dbReference type="ARBA" id="ARBA00022759"/>
    </source>
</evidence>
<dbReference type="CDD" id="cd09274">
    <property type="entry name" value="RNase_HI_RT_Ty3"/>
    <property type="match status" value="1"/>
</dbReference>
<evidence type="ECO:0000259" key="11">
    <source>
        <dbReference type="PROSITE" id="PS50878"/>
    </source>
</evidence>
<dbReference type="PROSITE" id="PS50994">
    <property type="entry name" value="INTEGRASE"/>
    <property type="match status" value="1"/>
</dbReference>
<dbReference type="SUPFAM" id="SSF56672">
    <property type="entry name" value="DNA/RNA polymerases"/>
    <property type="match status" value="1"/>
</dbReference>
<name>A0A6A3ME06_9STRA</name>
<protein>
    <recommendedName>
        <fullName evidence="15">Reverse transcriptase</fullName>
    </recommendedName>
</protein>
<dbReference type="Pfam" id="PF00665">
    <property type="entry name" value="rve"/>
    <property type="match status" value="1"/>
</dbReference>
<dbReference type="Pfam" id="PF00385">
    <property type="entry name" value="Chromo"/>
    <property type="match status" value="1"/>
</dbReference>
<organism evidence="13 14">
    <name type="scientific">Phytophthora rubi</name>
    <dbReference type="NCBI Taxonomy" id="129364"/>
    <lineage>
        <taxon>Eukaryota</taxon>
        <taxon>Sar</taxon>
        <taxon>Stramenopiles</taxon>
        <taxon>Oomycota</taxon>
        <taxon>Peronosporomycetes</taxon>
        <taxon>Peronosporales</taxon>
        <taxon>Peronosporaceae</taxon>
        <taxon>Phytophthora</taxon>
    </lineage>
</organism>
<dbReference type="Pfam" id="PF17921">
    <property type="entry name" value="Integrase_H2C2"/>
    <property type="match status" value="1"/>
</dbReference>
<dbReference type="Gene3D" id="3.10.10.10">
    <property type="entry name" value="HIV Type 1 Reverse Transcriptase, subunit A, domain 1"/>
    <property type="match status" value="1"/>
</dbReference>
<gene>
    <name evidence="13" type="ORF">PR001_g11608</name>
</gene>
<keyword evidence="3" id="KW-0540">Nuclease</keyword>
<dbReference type="SUPFAM" id="SSF54160">
    <property type="entry name" value="Chromo domain-like"/>
    <property type="match status" value="1"/>
</dbReference>
<evidence type="ECO:0000259" key="12">
    <source>
        <dbReference type="PROSITE" id="PS50994"/>
    </source>
</evidence>
<keyword evidence="1" id="KW-0808">Transferase</keyword>
<dbReference type="PANTHER" id="PTHR37984:SF5">
    <property type="entry name" value="PROTEIN NYNRIN-LIKE"/>
    <property type="match status" value="1"/>
</dbReference>
<evidence type="ECO:0000256" key="5">
    <source>
        <dbReference type="ARBA" id="ARBA00022801"/>
    </source>
</evidence>
<dbReference type="SMART" id="SM00298">
    <property type="entry name" value="CHROMO"/>
    <property type="match status" value="1"/>
</dbReference>
<feature type="domain" description="Chromo" evidence="9">
    <location>
        <begin position="1252"/>
        <end position="1314"/>
    </location>
</feature>
<feature type="compositionally biased region" description="Basic residues" evidence="8">
    <location>
        <begin position="1332"/>
        <end position="1347"/>
    </location>
</feature>
<feature type="region of interest" description="Disordered" evidence="8">
    <location>
        <begin position="1323"/>
        <end position="1347"/>
    </location>
</feature>
<evidence type="ECO:0000256" key="7">
    <source>
        <dbReference type="SAM" id="Coils"/>
    </source>
</evidence>
<dbReference type="InterPro" id="IPR041588">
    <property type="entry name" value="Integrase_H2C2"/>
</dbReference>
<proteinExistence type="predicted"/>
<dbReference type="Gene3D" id="3.30.70.270">
    <property type="match status" value="2"/>
</dbReference>
<dbReference type="CDD" id="cd00024">
    <property type="entry name" value="CD_CSD"/>
    <property type="match status" value="1"/>
</dbReference>
<evidence type="ECO:0000256" key="2">
    <source>
        <dbReference type="ARBA" id="ARBA00022695"/>
    </source>
</evidence>
<evidence type="ECO:0000256" key="8">
    <source>
        <dbReference type="SAM" id="MobiDB-lite"/>
    </source>
</evidence>
<feature type="domain" description="Integrase catalytic" evidence="12">
    <location>
        <begin position="939"/>
        <end position="1100"/>
    </location>
</feature>
<keyword evidence="6" id="KW-0695">RNA-directed DNA polymerase</keyword>
<dbReference type="Proteomes" id="UP000429607">
    <property type="component" value="Unassembled WGS sequence"/>
</dbReference>
<dbReference type="InterPro" id="IPR041373">
    <property type="entry name" value="RT_RNaseH"/>
</dbReference>
<accession>A0A6A3ME06</accession>
<dbReference type="GO" id="GO:0004190">
    <property type="term" value="F:aspartic-type endopeptidase activity"/>
    <property type="evidence" value="ECO:0007669"/>
    <property type="project" value="InterPro"/>
</dbReference>
<evidence type="ECO:0000259" key="10">
    <source>
        <dbReference type="PROSITE" id="PS50175"/>
    </source>
</evidence>
<evidence type="ECO:0008006" key="15">
    <source>
        <dbReference type="Google" id="ProtNLM"/>
    </source>
</evidence>
<dbReference type="InterPro" id="IPR050951">
    <property type="entry name" value="Retrovirus_Pol_polyprotein"/>
</dbReference>
<dbReference type="PROSITE" id="PS50175">
    <property type="entry name" value="ASP_PROT_RETROV"/>
    <property type="match status" value="1"/>
</dbReference>
<dbReference type="GO" id="GO:0003676">
    <property type="term" value="F:nucleic acid binding"/>
    <property type="evidence" value="ECO:0007669"/>
    <property type="project" value="InterPro"/>
</dbReference>
<dbReference type="InterPro" id="IPR000477">
    <property type="entry name" value="RT_dom"/>
</dbReference>
<dbReference type="Gene3D" id="3.30.420.10">
    <property type="entry name" value="Ribonuclease H-like superfamily/Ribonuclease H"/>
    <property type="match status" value="1"/>
</dbReference>
<dbReference type="GO" id="GO:0006508">
    <property type="term" value="P:proteolysis"/>
    <property type="evidence" value="ECO:0007669"/>
    <property type="project" value="InterPro"/>
</dbReference>
<evidence type="ECO:0000256" key="1">
    <source>
        <dbReference type="ARBA" id="ARBA00022679"/>
    </source>
</evidence>
<dbReference type="PROSITE" id="PS50013">
    <property type="entry name" value="CHROMO_2"/>
    <property type="match status" value="1"/>
</dbReference>